<sequence length="1107" mass="122949">MDSARRPCFITVCFSVLAATCLPCSGSPGPSLWGKKVVFMGRHCVWQLDKGCVVPPLEELSVCVHLHREIATSEWTGFVYKAPGERQVELGLAGRGGFLVAWLFGHQWSVPEDLPLKCWHNVCLTWSSHSERLRLYINGSSRLDAHVNATLPRRLAHNGTLTLGVSHNIVGGVMEFENGKNFLGAISLFRMWGHEQTAEELRAHSCIDGNVVRWDNNDWDYQICLPEDDTNIQCGTFPNVTASPPTVTNTTPGSPTSTNISDHVTPTETQQPSLGLPVSPTGLSTTKEPSDLNSTGTGIASTFYRVHMKLNMTTVTGSDPGETIQKWVQRKLGEVRMNALHFQIFQSTYKDNDKKETQRVEMTAELRNQKRFRCTFHVQDADARNVMTTQRLISDLLSRIHFGGEIQVDSRDVHVSHIDPGSCPEDTHESIRGVYIWPIKDAQKTETMICEKNSGARASRKCELDGVTEKAKWAEPNLKACKPMITISDLDNVTVTANNSADVVDMIENLLGVEGDLSDSQLATVVQKLDEVLGVSTVTPALGEDIVSIIADILGSSSNLSAVANDILGITGSVGDQMDFPEESQNVTVPSLALSMINVDPEQFQGLTFGVSSFSTGLAPEIFVNQTFQSQPCDGTVASISLPRALQNFFPEGNKKKRVQFHFYGTQELFKDPETNWTLNSYVVSASVNNSNVSNLGNPVVVTLTHLKPKEKNDKVGCVYWDFQKNNGSGGWDSNGCETLPTISAYQTTCHCYHLTHFGVLLDVSRTPISEADQETLMVISYLGCGVSSIFLSISLLTYMVFEKLRRDYPSKILINLSVALLGLNLVFLMDSWLSSFGFYSLCITTAATLHYFLLASFTWMGLEAVHMYFALVKVFNVYIPSYIHKFCTLGWGIPLVIVSLVLAIEKDAYGNVLSEDSLDSLQGSEPFCWMQSNVFFYITIVAFVLLVMVLNIVVFIMVLIQIRHMQTNNPAATVSKRSVMHDLRAVASLTFLLGLTWPIAFFTWGPARVPMLHLFSVLNSLQGFFIFVFHCLMKENVRKQWRIHLCCGRFRLNDYSDWSRSVTMGGKTKQNHLVHRFPSVNISSKNISDDSTTASCSSAPPYHQWA</sequence>
<feature type="domain" description="GAIN-B" evidence="12">
    <location>
        <begin position="614"/>
        <end position="768"/>
    </location>
</feature>
<dbReference type="OrthoDB" id="10037534at2759"/>
<evidence type="ECO:0000259" key="12">
    <source>
        <dbReference type="PROSITE" id="PS50221"/>
    </source>
</evidence>
<dbReference type="PROSITE" id="PS50221">
    <property type="entry name" value="GAIN_B"/>
    <property type="match status" value="1"/>
</dbReference>
<name>A0A1S3RSC4_SALSA</name>
<feature type="signal peptide" evidence="11">
    <location>
        <begin position="1"/>
        <end position="26"/>
    </location>
</feature>
<feature type="region of interest" description="Disordered" evidence="9">
    <location>
        <begin position="237"/>
        <end position="296"/>
    </location>
</feature>
<feature type="transmembrane region" description="Helical" evidence="10">
    <location>
        <begin position="779"/>
        <end position="802"/>
    </location>
</feature>
<dbReference type="FunFam" id="1.20.1070.10:FF:000043">
    <property type="entry name" value="adhesion G-protein coupled receptor G2 isoform X1"/>
    <property type="match status" value="1"/>
</dbReference>
<dbReference type="GO" id="GO:0005886">
    <property type="term" value="C:plasma membrane"/>
    <property type="evidence" value="ECO:0007669"/>
    <property type="project" value="TreeGrafter"/>
</dbReference>
<keyword evidence="15" id="KW-1185">Reference proteome</keyword>
<dbReference type="InterPro" id="IPR057244">
    <property type="entry name" value="GAIN_B"/>
</dbReference>
<accession>A0A1S3RSC4</accession>
<dbReference type="GeneID" id="106604749"/>
<proteinExistence type="inferred from homology"/>
<dbReference type="Pfam" id="PF01825">
    <property type="entry name" value="GPS"/>
    <property type="match status" value="1"/>
</dbReference>
<dbReference type="Pfam" id="PF00002">
    <property type="entry name" value="7tm_2"/>
    <property type="match status" value="1"/>
</dbReference>
<dbReference type="AlphaFoldDB" id="A0A1S3RSC4"/>
<keyword evidence="5 10" id="KW-1133">Transmembrane helix</keyword>
<feature type="transmembrane region" description="Helical" evidence="10">
    <location>
        <begin position="839"/>
        <end position="863"/>
    </location>
</feature>
<feature type="domain" description="Pentraxin (PTX)" evidence="14">
    <location>
        <begin position="33"/>
        <end position="234"/>
    </location>
</feature>
<dbReference type="PANTHER" id="PTHR12011">
    <property type="entry name" value="ADHESION G-PROTEIN COUPLED RECEPTOR"/>
    <property type="match status" value="1"/>
</dbReference>
<dbReference type="CDD" id="cd15997">
    <property type="entry name" value="7tmB2_GPR112"/>
    <property type="match status" value="1"/>
</dbReference>
<dbReference type="PRINTS" id="PR00249">
    <property type="entry name" value="GPCRSECRETIN"/>
</dbReference>
<keyword evidence="7" id="KW-1015">Disulfide bond</keyword>
<evidence type="ECO:0000256" key="10">
    <source>
        <dbReference type="SAM" id="Phobius"/>
    </source>
</evidence>
<gene>
    <name evidence="16" type="primary">LOC106604749</name>
</gene>
<dbReference type="InterPro" id="IPR000203">
    <property type="entry name" value="GPS"/>
</dbReference>
<organism evidence="15 16">
    <name type="scientific">Salmo salar</name>
    <name type="common">Atlantic salmon</name>
    <dbReference type="NCBI Taxonomy" id="8030"/>
    <lineage>
        <taxon>Eukaryota</taxon>
        <taxon>Metazoa</taxon>
        <taxon>Chordata</taxon>
        <taxon>Craniata</taxon>
        <taxon>Vertebrata</taxon>
        <taxon>Euteleostomi</taxon>
        <taxon>Actinopterygii</taxon>
        <taxon>Neopterygii</taxon>
        <taxon>Teleostei</taxon>
        <taxon>Protacanthopterygii</taxon>
        <taxon>Salmoniformes</taxon>
        <taxon>Salmonidae</taxon>
        <taxon>Salmoninae</taxon>
        <taxon>Salmo</taxon>
    </lineage>
</organism>
<dbReference type="GO" id="GO:0007166">
    <property type="term" value="P:cell surface receptor signaling pathway"/>
    <property type="evidence" value="ECO:0007669"/>
    <property type="project" value="InterPro"/>
</dbReference>
<dbReference type="InterPro" id="IPR017983">
    <property type="entry name" value="GPCR_2_secretin-like_CS"/>
</dbReference>
<evidence type="ECO:0000259" key="14">
    <source>
        <dbReference type="PROSITE" id="PS51828"/>
    </source>
</evidence>
<dbReference type="SUPFAM" id="SSF49899">
    <property type="entry name" value="Concanavalin A-like lectins/glucanases"/>
    <property type="match status" value="1"/>
</dbReference>
<keyword evidence="16" id="KW-0675">Receptor</keyword>
<reference evidence="16" key="1">
    <citation type="submission" date="2025-08" db="UniProtKB">
        <authorList>
            <consortium name="RefSeq"/>
        </authorList>
    </citation>
    <scope>IDENTIFICATION</scope>
</reference>
<evidence type="ECO:0000256" key="7">
    <source>
        <dbReference type="ARBA" id="ARBA00023157"/>
    </source>
</evidence>
<dbReference type="GO" id="GO:0007189">
    <property type="term" value="P:adenylate cyclase-activating G protein-coupled receptor signaling pathway"/>
    <property type="evidence" value="ECO:0007669"/>
    <property type="project" value="TreeGrafter"/>
</dbReference>
<dbReference type="Gene3D" id="1.20.1070.10">
    <property type="entry name" value="Rhodopsin 7-helix transmembrane proteins"/>
    <property type="match status" value="1"/>
</dbReference>
<protein>
    <submittedName>
        <fullName evidence="16">Adhesion G-protein coupled receptor G2</fullName>
    </submittedName>
</protein>
<comment type="similarity">
    <text evidence="2">Belongs to the G-protein coupled receptor 2 family. Adhesion G-protein coupled receptor (ADGR) subfamily.</text>
</comment>
<feature type="transmembrane region" description="Helical" evidence="10">
    <location>
        <begin position="984"/>
        <end position="1006"/>
    </location>
</feature>
<evidence type="ECO:0000256" key="9">
    <source>
        <dbReference type="SAM" id="MobiDB-lite"/>
    </source>
</evidence>
<evidence type="ECO:0000313" key="15">
    <source>
        <dbReference type="Proteomes" id="UP001652741"/>
    </source>
</evidence>
<evidence type="ECO:0000256" key="6">
    <source>
        <dbReference type="ARBA" id="ARBA00023136"/>
    </source>
</evidence>
<dbReference type="Proteomes" id="UP001652741">
    <property type="component" value="Chromosome ssa05"/>
</dbReference>
<comment type="subcellular location">
    <subcellularLocation>
        <location evidence="1">Membrane</location>
        <topology evidence="1">Multi-pass membrane protein</topology>
    </subcellularLocation>
</comment>
<evidence type="ECO:0000256" key="2">
    <source>
        <dbReference type="ARBA" id="ARBA00007343"/>
    </source>
</evidence>
<feature type="transmembrane region" description="Helical" evidence="10">
    <location>
        <begin position="1012"/>
        <end position="1033"/>
    </location>
</feature>
<dbReference type="InterPro" id="IPR000832">
    <property type="entry name" value="GPCR_2_secretin-like"/>
</dbReference>
<feature type="compositionally biased region" description="Polar residues" evidence="9">
    <location>
        <begin position="281"/>
        <end position="296"/>
    </location>
</feature>
<evidence type="ECO:0000259" key="13">
    <source>
        <dbReference type="PROSITE" id="PS50261"/>
    </source>
</evidence>
<dbReference type="Gene3D" id="2.60.120.200">
    <property type="match status" value="1"/>
</dbReference>
<dbReference type="InterPro" id="IPR001759">
    <property type="entry name" value="PTX_dom"/>
</dbReference>
<evidence type="ECO:0000256" key="3">
    <source>
        <dbReference type="ARBA" id="ARBA00022692"/>
    </source>
</evidence>
<dbReference type="PROSITE" id="PS51828">
    <property type="entry name" value="PTX_2"/>
    <property type="match status" value="1"/>
</dbReference>
<feature type="transmembrane region" description="Helical" evidence="10">
    <location>
        <begin position="935"/>
        <end position="963"/>
    </location>
</feature>
<dbReference type="SUPFAM" id="SSF81321">
    <property type="entry name" value="Family A G protein-coupled receptor-like"/>
    <property type="match status" value="1"/>
</dbReference>
<feature type="region of interest" description="Disordered" evidence="9">
    <location>
        <begin position="1088"/>
        <end position="1107"/>
    </location>
</feature>
<dbReference type="SMART" id="SM00159">
    <property type="entry name" value="PTX"/>
    <property type="match status" value="1"/>
</dbReference>
<dbReference type="Gene3D" id="2.60.220.50">
    <property type="match status" value="1"/>
</dbReference>
<feature type="chain" id="PRO_5010317440" evidence="11">
    <location>
        <begin position="27"/>
        <end position="1107"/>
    </location>
</feature>
<keyword evidence="6 10" id="KW-0472">Membrane</keyword>
<keyword evidence="3 10" id="KW-0812">Transmembrane</keyword>
<feature type="compositionally biased region" description="Low complexity" evidence="9">
    <location>
        <begin position="1090"/>
        <end position="1107"/>
    </location>
</feature>
<dbReference type="InterPro" id="IPR017981">
    <property type="entry name" value="GPCR_2-like_7TM"/>
</dbReference>
<dbReference type="InterPro" id="IPR046338">
    <property type="entry name" value="GAIN_dom_sf"/>
</dbReference>
<evidence type="ECO:0000256" key="8">
    <source>
        <dbReference type="PROSITE-ProRule" id="PRU01172"/>
    </source>
</evidence>
<dbReference type="SMART" id="SM00303">
    <property type="entry name" value="GPS"/>
    <property type="match status" value="1"/>
</dbReference>
<evidence type="ECO:0000256" key="5">
    <source>
        <dbReference type="ARBA" id="ARBA00022989"/>
    </source>
</evidence>
<evidence type="ECO:0000313" key="16">
    <source>
        <dbReference type="RefSeq" id="XP_014055205.1"/>
    </source>
</evidence>
<dbReference type="InterPro" id="IPR013320">
    <property type="entry name" value="ConA-like_dom_sf"/>
</dbReference>
<feature type="transmembrane region" description="Helical" evidence="10">
    <location>
        <begin position="883"/>
        <end position="905"/>
    </location>
</feature>
<dbReference type="Pfam" id="PF13385">
    <property type="entry name" value="Laminin_G_3"/>
    <property type="match status" value="1"/>
</dbReference>
<dbReference type="GO" id="GO:0004930">
    <property type="term" value="F:G protein-coupled receptor activity"/>
    <property type="evidence" value="ECO:0007669"/>
    <property type="project" value="InterPro"/>
</dbReference>
<feature type="domain" description="G-protein coupled receptors family 2 profile 2" evidence="13">
    <location>
        <begin position="777"/>
        <end position="1035"/>
    </location>
</feature>
<evidence type="ECO:0000256" key="11">
    <source>
        <dbReference type="SAM" id="SignalP"/>
    </source>
</evidence>
<keyword evidence="4 11" id="KW-0732">Signal</keyword>
<dbReference type="PROSITE" id="PS50261">
    <property type="entry name" value="G_PROTEIN_RECEP_F2_4"/>
    <property type="match status" value="1"/>
</dbReference>
<dbReference type="PROSITE" id="PS00650">
    <property type="entry name" value="G_PROTEIN_RECEP_F2_2"/>
    <property type="match status" value="1"/>
</dbReference>
<evidence type="ECO:0000256" key="1">
    <source>
        <dbReference type="ARBA" id="ARBA00004141"/>
    </source>
</evidence>
<feature type="compositionally biased region" description="Low complexity" evidence="9">
    <location>
        <begin position="243"/>
        <end position="261"/>
    </location>
</feature>
<dbReference type="RefSeq" id="XP_014055205.1">
    <property type="nucleotide sequence ID" value="XM_014199730.2"/>
</dbReference>
<feature type="transmembrane region" description="Helical" evidence="10">
    <location>
        <begin position="814"/>
        <end position="833"/>
    </location>
</feature>
<evidence type="ECO:0000256" key="4">
    <source>
        <dbReference type="ARBA" id="ARBA00022729"/>
    </source>
</evidence>
<feature type="compositionally biased region" description="Polar residues" evidence="9">
    <location>
        <begin position="262"/>
        <end position="273"/>
    </location>
</feature>
<dbReference type="PANTHER" id="PTHR12011:SF277">
    <property type="entry name" value="ADHESION G-PROTEIN COUPLED RECEPTOR G4"/>
    <property type="match status" value="1"/>
</dbReference>
<comment type="caution">
    <text evidence="8">Lacks conserved residue(s) required for the propagation of feature annotation.</text>
</comment>